<organism evidence="2">
    <name type="scientific">freshwater metagenome</name>
    <dbReference type="NCBI Taxonomy" id="449393"/>
    <lineage>
        <taxon>unclassified sequences</taxon>
        <taxon>metagenomes</taxon>
        <taxon>ecological metagenomes</taxon>
    </lineage>
</organism>
<gene>
    <name evidence="2" type="ORF">UFOPK3423_01446</name>
</gene>
<proteinExistence type="predicted"/>
<feature type="domain" description="Isopropylmalate dehydrogenase-like" evidence="1">
    <location>
        <begin position="1"/>
        <end position="45"/>
    </location>
</feature>
<dbReference type="Pfam" id="PF00180">
    <property type="entry name" value="Iso_dh"/>
    <property type="match status" value="1"/>
</dbReference>
<dbReference type="InterPro" id="IPR024084">
    <property type="entry name" value="IsoPropMal-DH-like_dom"/>
</dbReference>
<accession>A0A6J7EK54</accession>
<dbReference type="AlphaFoldDB" id="A0A6J7EK54"/>
<reference evidence="2" key="1">
    <citation type="submission" date="2020-05" db="EMBL/GenBank/DDBJ databases">
        <authorList>
            <person name="Chiriac C."/>
            <person name="Salcher M."/>
            <person name="Ghai R."/>
            <person name="Kavagutti S V."/>
        </authorList>
    </citation>
    <scope>NUCLEOTIDE SEQUENCE</scope>
</reference>
<evidence type="ECO:0000313" key="2">
    <source>
        <dbReference type="EMBL" id="CAB4882078.1"/>
    </source>
</evidence>
<dbReference type="SUPFAM" id="SSF53659">
    <property type="entry name" value="Isocitrate/Isopropylmalate dehydrogenase-like"/>
    <property type="match status" value="1"/>
</dbReference>
<dbReference type="Gene3D" id="3.40.718.10">
    <property type="entry name" value="Isopropylmalate Dehydrogenase"/>
    <property type="match status" value="1"/>
</dbReference>
<evidence type="ECO:0000259" key="1">
    <source>
        <dbReference type="Pfam" id="PF00180"/>
    </source>
</evidence>
<sequence length="49" mass="5169">MLRHAFGWETEAVALESAVDRALAEGLRTRDLGGSADTAQATKAVLAQI</sequence>
<name>A0A6J7EK54_9ZZZZ</name>
<dbReference type="EMBL" id="CAFBLQ010000197">
    <property type="protein sequence ID" value="CAB4882078.1"/>
    <property type="molecule type" value="Genomic_DNA"/>
</dbReference>
<protein>
    <submittedName>
        <fullName evidence="2">Unannotated protein</fullName>
    </submittedName>
</protein>